<name>A0A1H9C2T5_9BACT</name>
<evidence type="ECO:0000256" key="1">
    <source>
        <dbReference type="ARBA" id="ARBA00023267"/>
    </source>
</evidence>
<dbReference type="Gene3D" id="2.40.50.100">
    <property type="match status" value="1"/>
</dbReference>
<dbReference type="Pfam" id="PF00364">
    <property type="entry name" value="Biotin_lipoyl"/>
    <property type="match status" value="1"/>
</dbReference>
<proteinExistence type="predicted"/>
<dbReference type="FunFam" id="2.40.50.100:FF:000003">
    <property type="entry name" value="Acetyl-CoA carboxylase biotin carboxyl carrier protein"/>
    <property type="match status" value="1"/>
</dbReference>
<protein>
    <submittedName>
        <fullName evidence="3">Biotin carboxyl carrier protein</fullName>
    </submittedName>
</protein>
<accession>A0A1H9C2T5</accession>
<dbReference type="PROSITE" id="PS50968">
    <property type="entry name" value="BIOTINYL_LIPOYL"/>
    <property type="match status" value="1"/>
</dbReference>
<dbReference type="InterPro" id="IPR000089">
    <property type="entry name" value="Biotin_lipoyl"/>
</dbReference>
<dbReference type="EMBL" id="FOFB01000004">
    <property type="protein sequence ID" value="SEP95277.1"/>
    <property type="molecule type" value="Genomic_DNA"/>
</dbReference>
<keyword evidence="1" id="KW-0092">Biotin</keyword>
<dbReference type="InParanoid" id="A0A1H9C2T5"/>
<dbReference type="STRING" id="478744.SAMN05444359_10440"/>
<dbReference type="AlphaFoldDB" id="A0A1H9C2T5"/>
<dbReference type="OrthoDB" id="9812676at2"/>
<dbReference type="InterPro" id="IPR011053">
    <property type="entry name" value="Single_hybrid_motif"/>
</dbReference>
<gene>
    <name evidence="3" type="ORF">SAMN05444359_10440</name>
</gene>
<dbReference type="Proteomes" id="UP000199021">
    <property type="component" value="Unassembled WGS sequence"/>
</dbReference>
<dbReference type="PANTHER" id="PTHR45266:SF3">
    <property type="entry name" value="OXALOACETATE DECARBOXYLASE ALPHA CHAIN"/>
    <property type="match status" value="1"/>
</dbReference>
<organism evidence="3 4">
    <name type="scientific">Neolewinella agarilytica</name>
    <dbReference type="NCBI Taxonomy" id="478744"/>
    <lineage>
        <taxon>Bacteria</taxon>
        <taxon>Pseudomonadati</taxon>
        <taxon>Bacteroidota</taxon>
        <taxon>Saprospiria</taxon>
        <taxon>Saprospirales</taxon>
        <taxon>Lewinellaceae</taxon>
        <taxon>Neolewinella</taxon>
    </lineage>
</organism>
<evidence type="ECO:0000313" key="3">
    <source>
        <dbReference type="EMBL" id="SEP95277.1"/>
    </source>
</evidence>
<dbReference type="PANTHER" id="PTHR45266">
    <property type="entry name" value="OXALOACETATE DECARBOXYLASE ALPHA CHAIN"/>
    <property type="match status" value="1"/>
</dbReference>
<evidence type="ECO:0000313" key="4">
    <source>
        <dbReference type="Proteomes" id="UP000199021"/>
    </source>
</evidence>
<dbReference type="CDD" id="cd06850">
    <property type="entry name" value="biotinyl_domain"/>
    <property type="match status" value="1"/>
</dbReference>
<evidence type="ECO:0000259" key="2">
    <source>
        <dbReference type="PROSITE" id="PS50968"/>
    </source>
</evidence>
<dbReference type="InterPro" id="IPR050709">
    <property type="entry name" value="Biotin_Carboxyl_Carrier/Decarb"/>
</dbReference>
<dbReference type="SUPFAM" id="SSF51230">
    <property type="entry name" value="Single hybrid motif"/>
    <property type="match status" value="1"/>
</dbReference>
<keyword evidence="4" id="KW-1185">Reference proteome</keyword>
<reference evidence="4" key="1">
    <citation type="submission" date="2016-10" db="EMBL/GenBank/DDBJ databases">
        <authorList>
            <person name="Varghese N."/>
            <person name="Submissions S."/>
        </authorList>
    </citation>
    <scope>NUCLEOTIDE SEQUENCE [LARGE SCALE GENOMIC DNA]</scope>
    <source>
        <strain evidence="4">DSM 24740</strain>
    </source>
</reference>
<sequence>MINYQITTNGRDYPLTSDQLAALDLVPTGHRQWNLLHEGKNFAITLRDIDLAAKTVALTINGREHDLALSDEVDLLVQKLGFSTVENTKSKDAIAPMPGLVLDVMIAEGDTVEAGKPLLILEAMKMENVLKSEGDGTVKSIKVTKGEAVEKRQLLIEIE</sequence>
<feature type="domain" description="Lipoyl-binding" evidence="2">
    <location>
        <begin position="82"/>
        <end position="159"/>
    </location>
</feature>